<dbReference type="EMBL" id="CYKH01001485">
    <property type="protein sequence ID" value="CUG87263.1"/>
    <property type="molecule type" value="Genomic_DNA"/>
</dbReference>
<evidence type="ECO:0000313" key="2">
    <source>
        <dbReference type="Proteomes" id="UP000051952"/>
    </source>
</evidence>
<dbReference type="AlphaFoldDB" id="A0A0S4J712"/>
<reference evidence="2" key="1">
    <citation type="submission" date="2015-09" db="EMBL/GenBank/DDBJ databases">
        <authorList>
            <consortium name="Pathogen Informatics"/>
        </authorList>
    </citation>
    <scope>NUCLEOTIDE SEQUENCE [LARGE SCALE GENOMIC DNA]</scope>
    <source>
        <strain evidence="2">Lake Konstanz</strain>
    </source>
</reference>
<dbReference type="VEuPathDB" id="TriTrypDB:BSAL_01125"/>
<accession>A0A0S4J712</accession>
<evidence type="ECO:0000313" key="1">
    <source>
        <dbReference type="EMBL" id="CUG87263.1"/>
    </source>
</evidence>
<keyword evidence="2" id="KW-1185">Reference proteome</keyword>
<sequence length="43" mass="4602">MDEDACLLMTSTLFLNGTAPSWMQVTTMPPCPSTSPLLGLCQV</sequence>
<name>A0A0S4J712_BODSA</name>
<dbReference type="Proteomes" id="UP000051952">
    <property type="component" value="Unassembled WGS sequence"/>
</dbReference>
<gene>
    <name evidence="1" type="ORF">BSAL_01125</name>
</gene>
<proteinExistence type="predicted"/>
<organism evidence="1 2">
    <name type="scientific">Bodo saltans</name>
    <name type="common">Flagellated protozoan</name>
    <dbReference type="NCBI Taxonomy" id="75058"/>
    <lineage>
        <taxon>Eukaryota</taxon>
        <taxon>Discoba</taxon>
        <taxon>Euglenozoa</taxon>
        <taxon>Kinetoplastea</taxon>
        <taxon>Metakinetoplastina</taxon>
        <taxon>Eubodonida</taxon>
        <taxon>Bodonidae</taxon>
        <taxon>Bodo</taxon>
    </lineage>
</organism>
<protein>
    <submittedName>
        <fullName evidence="1">Uncharacterized protein</fullName>
    </submittedName>
</protein>